<keyword evidence="5" id="KW-0046">Antibiotic resistance</keyword>
<dbReference type="PANTHER" id="PTHR42718:SF42">
    <property type="entry name" value="EXPORT PROTEIN"/>
    <property type="match status" value="1"/>
</dbReference>
<dbReference type="KEGG" id="sdd:D9753_31035"/>
<dbReference type="PRINTS" id="PR01036">
    <property type="entry name" value="TCRTETB"/>
</dbReference>
<evidence type="ECO:0000256" key="3">
    <source>
        <dbReference type="ARBA" id="ARBA00022989"/>
    </source>
</evidence>
<dbReference type="GO" id="GO:0022857">
    <property type="term" value="F:transmembrane transporter activity"/>
    <property type="evidence" value="ECO:0007669"/>
    <property type="project" value="InterPro"/>
</dbReference>
<evidence type="ECO:0000313" key="9">
    <source>
        <dbReference type="Proteomes" id="UP000268329"/>
    </source>
</evidence>
<dbReference type="InterPro" id="IPR020846">
    <property type="entry name" value="MFS_dom"/>
</dbReference>
<feature type="transmembrane region" description="Helical" evidence="6">
    <location>
        <begin position="139"/>
        <end position="157"/>
    </location>
</feature>
<keyword evidence="3 6" id="KW-1133">Transmembrane helix</keyword>
<dbReference type="RefSeq" id="WP_121790014.1">
    <property type="nucleotide sequence ID" value="NZ_CP033073.1"/>
</dbReference>
<feature type="transmembrane region" description="Helical" evidence="6">
    <location>
        <begin position="105"/>
        <end position="127"/>
    </location>
</feature>
<feature type="transmembrane region" description="Helical" evidence="6">
    <location>
        <begin position="56"/>
        <end position="73"/>
    </location>
</feature>
<keyword evidence="9" id="KW-1185">Reference proteome</keyword>
<feature type="transmembrane region" description="Helical" evidence="6">
    <location>
        <begin position="12"/>
        <end position="36"/>
    </location>
</feature>
<evidence type="ECO:0000259" key="7">
    <source>
        <dbReference type="PROSITE" id="PS50850"/>
    </source>
</evidence>
<feature type="transmembrane region" description="Helical" evidence="6">
    <location>
        <begin position="231"/>
        <end position="250"/>
    </location>
</feature>
<proteinExistence type="predicted"/>
<dbReference type="EMBL" id="CP033073">
    <property type="protein sequence ID" value="AYN42587.1"/>
    <property type="molecule type" value="Genomic_DNA"/>
</dbReference>
<feature type="transmembrane region" description="Helical" evidence="6">
    <location>
        <begin position="270"/>
        <end position="293"/>
    </location>
</feature>
<dbReference type="Pfam" id="PF07690">
    <property type="entry name" value="MFS_1"/>
    <property type="match status" value="1"/>
</dbReference>
<feature type="transmembrane region" description="Helical" evidence="6">
    <location>
        <begin position="473"/>
        <end position="493"/>
    </location>
</feature>
<dbReference type="SUPFAM" id="SSF103473">
    <property type="entry name" value="MFS general substrate transporter"/>
    <property type="match status" value="1"/>
</dbReference>
<accession>A0A3G2JQP4</accession>
<feature type="transmembrane region" description="Helical" evidence="6">
    <location>
        <begin position="80"/>
        <end position="99"/>
    </location>
</feature>
<dbReference type="OrthoDB" id="9781469at2"/>
<evidence type="ECO:0000256" key="2">
    <source>
        <dbReference type="ARBA" id="ARBA00022692"/>
    </source>
</evidence>
<dbReference type="InterPro" id="IPR011701">
    <property type="entry name" value="MFS"/>
</dbReference>
<sequence>MRTDQAADPKRWLILGAMALMMFIATIDNTVMTVGLASIQSGLGESNAQLQWSMDAYTLTFAALLFTAGILGDRFGRRRVLLAGLVVFLGASLAGAWSSSPAELIGWRAVMGVGASVVPGCTMAVIASVFPAGERARAIGYWSMSAGIGIAAGPVVGGALLSTFWWGTLLLVNVPFAVVALAMVGVLVPANRGIGAPRVDVAGVLLSVGGVGALVYGVIEGGEESNWLEGVVLGPILLGLALLTVMVLAARRRDQPAFDPSLFTDRRFAIGAAALAASFFVATGATYVLSFYLQQLRDFTPVQAGLLTLPLAVGSTVSGAAATRLIARWRPAVALGGSGVLMAAGCVFYAVLDATTPVWLFEVVHALFGLGFGATFAVGMAATMSAVRPAKAGAGSAVANTVRHLGTAFGVAVLGSVLGSVYRHSLGGAAGALPAGARTSLGGTLRAVVHAPPGLRGAVAADADSAFLTGLHAAMWVAAVVCAAASAVVLAGLRGGPAPARPVTGRRPRAVAGETR</sequence>
<feature type="transmembrane region" description="Helical" evidence="6">
    <location>
        <begin position="358"/>
        <end position="381"/>
    </location>
</feature>
<evidence type="ECO:0000256" key="6">
    <source>
        <dbReference type="SAM" id="Phobius"/>
    </source>
</evidence>
<reference evidence="8 9" key="1">
    <citation type="submission" date="2018-10" db="EMBL/GenBank/DDBJ databases">
        <title>The genome of Streptomyces dangxiongensis Z022.</title>
        <authorList>
            <person name="Zhang B."/>
        </authorList>
    </citation>
    <scope>NUCLEOTIDE SEQUENCE [LARGE SCALE GENOMIC DNA]</scope>
    <source>
        <strain evidence="8 9">Z022</strain>
    </source>
</reference>
<protein>
    <submittedName>
        <fullName evidence="8">MFS transporter</fullName>
    </submittedName>
</protein>
<feature type="transmembrane region" description="Helical" evidence="6">
    <location>
        <begin position="163"/>
        <end position="187"/>
    </location>
</feature>
<dbReference type="AlphaFoldDB" id="A0A3G2JQP4"/>
<dbReference type="GO" id="GO:0046677">
    <property type="term" value="P:response to antibiotic"/>
    <property type="evidence" value="ECO:0007669"/>
    <property type="project" value="UniProtKB-KW"/>
</dbReference>
<gene>
    <name evidence="8" type="ORF">D9753_31035</name>
</gene>
<evidence type="ECO:0000256" key="4">
    <source>
        <dbReference type="ARBA" id="ARBA00023136"/>
    </source>
</evidence>
<dbReference type="PANTHER" id="PTHR42718">
    <property type="entry name" value="MAJOR FACILITATOR SUPERFAMILY MULTIDRUG TRANSPORTER MFSC"/>
    <property type="match status" value="1"/>
</dbReference>
<organism evidence="8 9">
    <name type="scientific">Streptomyces dangxiongensis</name>
    <dbReference type="NCBI Taxonomy" id="1442032"/>
    <lineage>
        <taxon>Bacteria</taxon>
        <taxon>Bacillati</taxon>
        <taxon>Actinomycetota</taxon>
        <taxon>Actinomycetes</taxon>
        <taxon>Kitasatosporales</taxon>
        <taxon>Streptomycetaceae</taxon>
        <taxon>Streptomyces</taxon>
    </lineage>
</organism>
<keyword evidence="4 6" id="KW-0472">Membrane</keyword>
<evidence type="ECO:0000313" key="8">
    <source>
        <dbReference type="EMBL" id="AYN42587.1"/>
    </source>
</evidence>
<dbReference type="CDD" id="cd17321">
    <property type="entry name" value="MFS_MMR_MDR_like"/>
    <property type="match status" value="1"/>
</dbReference>
<keyword evidence="2 6" id="KW-0812">Transmembrane</keyword>
<dbReference type="Proteomes" id="UP000268329">
    <property type="component" value="Chromosome"/>
</dbReference>
<feature type="transmembrane region" description="Helical" evidence="6">
    <location>
        <begin position="333"/>
        <end position="352"/>
    </location>
</feature>
<evidence type="ECO:0000256" key="5">
    <source>
        <dbReference type="ARBA" id="ARBA00023251"/>
    </source>
</evidence>
<feature type="transmembrane region" description="Helical" evidence="6">
    <location>
        <begin position="305"/>
        <end position="326"/>
    </location>
</feature>
<dbReference type="Gene3D" id="1.20.1250.20">
    <property type="entry name" value="MFS general substrate transporter like domains"/>
    <property type="match status" value="1"/>
</dbReference>
<dbReference type="InterPro" id="IPR036259">
    <property type="entry name" value="MFS_trans_sf"/>
</dbReference>
<name>A0A3G2JQP4_9ACTN</name>
<dbReference type="GO" id="GO:0005886">
    <property type="term" value="C:plasma membrane"/>
    <property type="evidence" value="ECO:0007669"/>
    <property type="project" value="UniProtKB-SubCell"/>
</dbReference>
<feature type="transmembrane region" description="Helical" evidence="6">
    <location>
        <begin position="199"/>
        <end position="219"/>
    </location>
</feature>
<evidence type="ECO:0000256" key="1">
    <source>
        <dbReference type="ARBA" id="ARBA00004651"/>
    </source>
</evidence>
<feature type="transmembrane region" description="Helical" evidence="6">
    <location>
        <begin position="402"/>
        <end position="422"/>
    </location>
</feature>
<comment type="subcellular location">
    <subcellularLocation>
        <location evidence="1">Cell membrane</location>
        <topology evidence="1">Multi-pass membrane protein</topology>
    </subcellularLocation>
</comment>
<dbReference type="PROSITE" id="PS50850">
    <property type="entry name" value="MFS"/>
    <property type="match status" value="1"/>
</dbReference>
<dbReference type="Gene3D" id="1.20.1720.10">
    <property type="entry name" value="Multidrug resistance protein D"/>
    <property type="match status" value="1"/>
</dbReference>
<feature type="domain" description="Major facilitator superfamily (MFS) profile" evidence="7">
    <location>
        <begin position="14"/>
        <end position="455"/>
    </location>
</feature>